<organism evidence="1">
    <name type="scientific">freshwater metagenome</name>
    <dbReference type="NCBI Taxonomy" id="449393"/>
    <lineage>
        <taxon>unclassified sequences</taxon>
        <taxon>metagenomes</taxon>
        <taxon>ecological metagenomes</taxon>
    </lineage>
</organism>
<dbReference type="AlphaFoldDB" id="A0A6J7HZQ5"/>
<gene>
    <name evidence="1" type="ORF">UFOPK3519_02083</name>
</gene>
<sequence>MVEIRQVNRALAGRERRAVHALAEAPRGSIQRYEAVPLRCSTVGASEAVPRQSCRVGEAACEDRYLQGAAKSDRPLL</sequence>
<accession>A0A6J7HZQ5</accession>
<dbReference type="EMBL" id="CAFBMG010000282">
    <property type="protein sequence ID" value="CAB4923952.1"/>
    <property type="molecule type" value="Genomic_DNA"/>
</dbReference>
<protein>
    <submittedName>
        <fullName evidence="1">Unannotated protein</fullName>
    </submittedName>
</protein>
<proteinExistence type="predicted"/>
<evidence type="ECO:0000313" key="1">
    <source>
        <dbReference type="EMBL" id="CAB4923952.1"/>
    </source>
</evidence>
<reference evidence="1" key="1">
    <citation type="submission" date="2020-05" db="EMBL/GenBank/DDBJ databases">
        <authorList>
            <person name="Chiriac C."/>
            <person name="Salcher M."/>
            <person name="Ghai R."/>
            <person name="Kavagutti S V."/>
        </authorList>
    </citation>
    <scope>NUCLEOTIDE SEQUENCE</scope>
</reference>
<name>A0A6J7HZQ5_9ZZZZ</name>